<dbReference type="CDD" id="cd00098">
    <property type="entry name" value="IgC1"/>
    <property type="match status" value="1"/>
</dbReference>
<keyword evidence="4" id="KW-0472">Membrane</keyword>
<dbReference type="InterPro" id="IPR036179">
    <property type="entry name" value="Ig-like_dom_sf"/>
</dbReference>
<dbReference type="Proteomes" id="UP001142489">
    <property type="component" value="Unassembled WGS sequence"/>
</dbReference>
<feature type="region of interest" description="Disordered" evidence="3">
    <location>
        <begin position="43"/>
        <end position="66"/>
    </location>
</feature>
<evidence type="ECO:0000256" key="4">
    <source>
        <dbReference type="SAM" id="Phobius"/>
    </source>
</evidence>
<comment type="caution">
    <text evidence="6">The sequence shown here is derived from an EMBL/GenBank/DDBJ whole genome shotgun (WGS) entry which is preliminary data.</text>
</comment>
<dbReference type="AlphaFoldDB" id="A0A9Q0Y4Q7"/>
<dbReference type="Pfam" id="PF07686">
    <property type="entry name" value="V-set"/>
    <property type="match status" value="1"/>
</dbReference>
<keyword evidence="4" id="KW-1133">Transmembrane helix</keyword>
<evidence type="ECO:0000256" key="1">
    <source>
        <dbReference type="ARBA" id="ARBA00022729"/>
    </source>
</evidence>
<evidence type="ECO:0000256" key="3">
    <source>
        <dbReference type="SAM" id="MobiDB-lite"/>
    </source>
</evidence>
<proteinExistence type="predicted"/>
<protein>
    <recommendedName>
        <fullName evidence="5">Ig-like domain-containing protein</fullName>
    </recommendedName>
</protein>
<dbReference type="InterPro" id="IPR013783">
    <property type="entry name" value="Ig-like_fold"/>
</dbReference>
<keyword evidence="4" id="KW-0812">Transmembrane</keyword>
<dbReference type="InterPro" id="IPR003598">
    <property type="entry name" value="Ig_sub2"/>
</dbReference>
<keyword evidence="1" id="KW-0732">Signal</keyword>
<gene>
    <name evidence="6" type="ORF">JRQ81_000120</name>
</gene>
<dbReference type="SMART" id="SM00409">
    <property type="entry name" value="IG"/>
    <property type="match status" value="1"/>
</dbReference>
<organism evidence="6 7">
    <name type="scientific">Phrynocephalus forsythii</name>
    <dbReference type="NCBI Taxonomy" id="171643"/>
    <lineage>
        <taxon>Eukaryota</taxon>
        <taxon>Metazoa</taxon>
        <taxon>Chordata</taxon>
        <taxon>Craniata</taxon>
        <taxon>Vertebrata</taxon>
        <taxon>Euteleostomi</taxon>
        <taxon>Lepidosauria</taxon>
        <taxon>Squamata</taxon>
        <taxon>Bifurcata</taxon>
        <taxon>Unidentata</taxon>
        <taxon>Episquamata</taxon>
        <taxon>Toxicofera</taxon>
        <taxon>Iguania</taxon>
        <taxon>Acrodonta</taxon>
        <taxon>Agamidae</taxon>
        <taxon>Agaminae</taxon>
        <taxon>Phrynocephalus</taxon>
    </lineage>
</organism>
<sequence>MSSAQVFRLVEERPAENSLLVLQGVEVMSPICFRMMAAQQSLTGDSGDRGNYEGPNQIKDGKGNLPSETTLGVFKGSIDSQADVVVTQQPLFDDPRQGGTLELKCSVNQENYYFFWYHQVPGQTELKPLGIFRTFEAELQEPAAELKGRLSGKREGKNCSLNLKELQPSDSGLYLCAARDTVVRVGAGTGRKQETTPSYAPACIQMGSASRKTHHPHLEQSAGQREVAVAVLDRLTLGQLWTEPGVRQHLRPPSVWGIADRGWDETGAPLEGQTPPEEILQRLPVRRQRRDYQAYFAERGTQVLVKDPECNHDQPSPPSALLLGPACHKKSTTLVCLAQGFSYKWPLEVSWKRDGQEVPRLSVATEKAKKQDKCSFGIASRLSVTAEEWKQGYNYSCHVSQGHITADAEITSKKSQQTDLGFSGIGYSLRIGQLIFLLLTVKSFAYGTVLWIYTVCRKTSFRRQLSASLTFGHAHRGLLQVDIRINGKGQTSRMTPSFAAAVAEMKRSITGRPGEDTEGLIESRLPG</sequence>
<evidence type="ECO:0000259" key="5">
    <source>
        <dbReference type="PROSITE" id="PS50835"/>
    </source>
</evidence>
<dbReference type="CDD" id="cd00099">
    <property type="entry name" value="IgV"/>
    <property type="match status" value="1"/>
</dbReference>
<dbReference type="InterPro" id="IPR013106">
    <property type="entry name" value="Ig_V-set"/>
</dbReference>
<dbReference type="GO" id="GO:0007166">
    <property type="term" value="P:cell surface receptor signaling pathway"/>
    <property type="evidence" value="ECO:0007669"/>
    <property type="project" value="TreeGrafter"/>
</dbReference>
<feature type="transmembrane region" description="Helical" evidence="4">
    <location>
        <begin position="434"/>
        <end position="456"/>
    </location>
</feature>
<accession>A0A9Q0Y4Q7</accession>
<name>A0A9Q0Y4Q7_9SAUR</name>
<dbReference type="InterPro" id="IPR007110">
    <property type="entry name" value="Ig-like_dom"/>
</dbReference>
<feature type="domain" description="Ig-like" evidence="5">
    <location>
        <begin position="308"/>
        <end position="411"/>
    </location>
</feature>
<keyword evidence="2" id="KW-0391">Immunity</keyword>
<dbReference type="SUPFAM" id="SSF48726">
    <property type="entry name" value="Immunoglobulin"/>
    <property type="match status" value="2"/>
</dbReference>
<dbReference type="SMART" id="SM00408">
    <property type="entry name" value="IGc2"/>
    <property type="match status" value="1"/>
</dbReference>
<dbReference type="InterPro" id="IPR050413">
    <property type="entry name" value="TCR_beta_variable"/>
</dbReference>
<dbReference type="SMART" id="SM00407">
    <property type="entry name" value="IGc1"/>
    <property type="match status" value="1"/>
</dbReference>
<dbReference type="EMBL" id="JAPFRF010000001">
    <property type="protein sequence ID" value="KAJ7344170.1"/>
    <property type="molecule type" value="Genomic_DNA"/>
</dbReference>
<reference evidence="6" key="1">
    <citation type="journal article" date="2023" name="DNA Res.">
        <title>Chromosome-level genome assembly of Phrynocephalus forsythii using third-generation DNA sequencing and Hi-C analysis.</title>
        <authorList>
            <person name="Qi Y."/>
            <person name="Zhao W."/>
            <person name="Zhao Y."/>
            <person name="Niu C."/>
            <person name="Cao S."/>
            <person name="Zhang Y."/>
        </authorList>
    </citation>
    <scope>NUCLEOTIDE SEQUENCE</scope>
    <source>
        <tissue evidence="6">Muscle</tissue>
    </source>
</reference>
<dbReference type="SMART" id="SM00406">
    <property type="entry name" value="IGv"/>
    <property type="match status" value="1"/>
</dbReference>
<dbReference type="PANTHER" id="PTHR23268">
    <property type="entry name" value="T-CELL RECEPTOR BETA CHAIN"/>
    <property type="match status" value="1"/>
</dbReference>
<dbReference type="InterPro" id="IPR003597">
    <property type="entry name" value="Ig_C1-set"/>
</dbReference>
<evidence type="ECO:0000313" key="6">
    <source>
        <dbReference type="EMBL" id="KAJ7344170.1"/>
    </source>
</evidence>
<dbReference type="OrthoDB" id="9049585at2759"/>
<keyword evidence="7" id="KW-1185">Reference proteome</keyword>
<dbReference type="PROSITE" id="PS50835">
    <property type="entry name" value="IG_LIKE"/>
    <property type="match status" value="2"/>
</dbReference>
<dbReference type="GO" id="GO:0002376">
    <property type="term" value="P:immune system process"/>
    <property type="evidence" value="ECO:0007669"/>
    <property type="project" value="UniProtKB-KW"/>
</dbReference>
<evidence type="ECO:0000313" key="7">
    <source>
        <dbReference type="Proteomes" id="UP001142489"/>
    </source>
</evidence>
<dbReference type="Gene3D" id="2.60.40.10">
    <property type="entry name" value="Immunoglobulins"/>
    <property type="match status" value="2"/>
</dbReference>
<dbReference type="InterPro" id="IPR003599">
    <property type="entry name" value="Ig_sub"/>
</dbReference>
<dbReference type="Pfam" id="PF07654">
    <property type="entry name" value="C1-set"/>
    <property type="match status" value="1"/>
</dbReference>
<feature type="domain" description="Ig-like" evidence="5">
    <location>
        <begin position="97"/>
        <end position="198"/>
    </location>
</feature>
<dbReference type="GO" id="GO:0005886">
    <property type="term" value="C:plasma membrane"/>
    <property type="evidence" value="ECO:0007669"/>
    <property type="project" value="TreeGrafter"/>
</dbReference>
<evidence type="ECO:0000256" key="2">
    <source>
        <dbReference type="ARBA" id="ARBA00022859"/>
    </source>
</evidence>